<sequence>MLEITLSSPELIYNLFDELKRNLVVPIEIHNLGEPFEEIFRSFVERRN</sequence>
<dbReference type="HOGENOM" id="CLU_3152147_0_0_0"/>
<dbReference type="KEGG" id="dth:DICTH_0246"/>
<dbReference type="RefSeq" id="WP_012548369.1">
    <property type="nucleotide sequence ID" value="NC_011297.1"/>
</dbReference>
<accession>B5YC21</accession>
<evidence type="ECO:0000313" key="2">
    <source>
        <dbReference type="Proteomes" id="UP000001733"/>
    </source>
</evidence>
<dbReference type="Proteomes" id="UP000001733">
    <property type="component" value="Chromosome"/>
</dbReference>
<dbReference type="eggNOG" id="COG1131">
    <property type="taxonomic scope" value="Bacteria"/>
</dbReference>
<dbReference type="AlphaFoldDB" id="B5YC21"/>
<reference evidence="1 2" key="1">
    <citation type="journal article" date="2014" name="Genome Announc.">
        <title>Complete Genome Sequence of the Extreme Thermophile Dictyoglomus thermophilum H-6-12.</title>
        <authorList>
            <person name="Coil D.A."/>
            <person name="Badger J.H."/>
            <person name="Forberger H.C."/>
            <person name="Riggs F."/>
            <person name="Madupu R."/>
            <person name="Fedorova N."/>
            <person name="Ward N."/>
            <person name="Robb F.T."/>
            <person name="Eisen J.A."/>
        </authorList>
    </citation>
    <scope>NUCLEOTIDE SEQUENCE [LARGE SCALE GENOMIC DNA]</scope>
    <source>
        <strain evidence="2">ATCC 35947 / DSM 3960 / H-6-12</strain>
    </source>
</reference>
<dbReference type="EMBL" id="CP001146">
    <property type="protein sequence ID" value="ACI19737.1"/>
    <property type="molecule type" value="Genomic_DNA"/>
</dbReference>
<dbReference type="STRING" id="309799.DICTH_0246"/>
<organism evidence="1 2">
    <name type="scientific">Dictyoglomus thermophilum (strain ATCC 35947 / DSM 3960 / H-6-12)</name>
    <dbReference type="NCBI Taxonomy" id="309799"/>
    <lineage>
        <taxon>Bacteria</taxon>
        <taxon>Pseudomonadati</taxon>
        <taxon>Dictyoglomota</taxon>
        <taxon>Dictyoglomia</taxon>
        <taxon>Dictyoglomales</taxon>
        <taxon>Dictyoglomaceae</taxon>
        <taxon>Dictyoglomus</taxon>
    </lineage>
</organism>
<keyword evidence="2" id="KW-1185">Reference proteome</keyword>
<evidence type="ECO:0000313" key="1">
    <source>
        <dbReference type="EMBL" id="ACI19737.1"/>
    </source>
</evidence>
<protein>
    <submittedName>
        <fullName evidence="1">ABC-type multidrug transport system, ATPase component</fullName>
    </submittedName>
</protein>
<gene>
    <name evidence="1" type="ordered locus">DICTH_0246</name>
</gene>
<name>B5YC21_DICT6</name>
<dbReference type="PaxDb" id="309799-DICTH_0246"/>
<proteinExistence type="predicted"/>